<dbReference type="EMBL" id="JAVDYG010000001">
    <property type="protein sequence ID" value="MDR7362310.1"/>
    <property type="molecule type" value="Genomic_DNA"/>
</dbReference>
<dbReference type="Pfam" id="PF03176">
    <property type="entry name" value="MMPL"/>
    <property type="match status" value="2"/>
</dbReference>
<keyword evidence="3 7" id="KW-0812">Transmembrane</keyword>
<evidence type="ECO:0000256" key="4">
    <source>
        <dbReference type="ARBA" id="ARBA00022989"/>
    </source>
</evidence>
<feature type="transmembrane region" description="Helical" evidence="7">
    <location>
        <begin position="228"/>
        <end position="250"/>
    </location>
</feature>
<evidence type="ECO:0000259" key="8">
    <source>
        <dbReference type="PROSITE" id="PS50156"/>
    </source>
</evidence>
<evidence type="ECO:0000256" key="6">
    <source>
        <dbReference type="SAM" id="MobiDB-lite"/>
    </source>
</evidence>
<dbReference type="InterPro" id="IPR004869">
    <property type="entry name" value="MMPL_dom"/>
</dbReference>
<dbReference type="PANTHER" id="PTHR33406:SF13">
    <property type="entry name" value="MEMBRANE PROTEIN YDFJ"/>
    <property type="match status" value="1"/>
</dbReference>
<evidence type="ECO:0000313" key="9">
    <source>
        <dbReference type="EMBL" id="MDR7362310.1"/>
    </source>
</evidence>
<feature type="transmembrane region" description="Helical" evidence="7">
    <location>
        <begin position="542"/>
        <end position="561"/>
    </location>
</feature>
<feature type="transmembrane region" description="Helical" evidence="7">
    <location>
        <begin position="20"/>
        <end position="38"/>
    </location>
</feature>
<evidence type="ECO:0000256" key="3">
    <source>
        <dbReference type="ARBA" id="ARBA00022692"/>
    </source>
</evidence>
<feature type="transmembrane region" description="Helical" evidence="7">
    <location>
        <begin position="581"/>
        <end position="599"/>
    </location>
</feature>
<organism evidence="9 10">
    <name type="scientific">Nocardioides marmoribigeumensis</name>
    <dbReference type="NCBI Taxonomy" id="433649"/>
    <lineage>
        <taxon>Bacteria</taxon>
        <taxon>Bacillati</taxon>
        <taxon>Actinomycetota</taxon>
        <taxon>Actinomycetes</taxon>
        <taxon>Propionibacteriales</taxon>
        <taxon>Nocardioidaceae</taxon>
        <taxon>Nocardioides</taxon>
    </lineage>
</organism>
<evidence type="ECO:0000256" key="7">
    <source>
        <dbReference type="SAM" id="Phobius"/>
    </source>
</evidence>
<dbReference type="RefSeq" id="WP_310301598.1">
    <property type="nucleotide sequence ID" value="NZ_BAAAPS010000008.1"/>
</dbReference>
<accession>A0ABU2BUK2</accession>
<proteinExistence type="predicted"/>
<sequence length="720" mass="75563">MRTLLHRLGHTSAAHPWRVLLGWVIALAVAAGVASAYGGQTQENWDVPGARAQQGVELLRRHGENAANADARVVVHRDQGVLTDASGRAALADLTARLGRMPHAASVSPPRLSADGDTALLSVEYDAPVTHRDLMGKGEPLVEAVEPTRDAGLQVELNGTMAEQSAEPMKGTGELIGIAAALLVLVLAFGSVVAAGLPIGAAVVGLVLGGFGTTLLAGAMDVSPSAPMIGTMVGLGVGIDYALLLVVRFAEHLREGVEVRHAAGLATATAGRSVVFAASTVLVSLLGLGLAGLPTYSAFGLVTAISVAAVALVSLTLVPALCRLGGRRILARAERRATRRPRRPGREPLTARWAQRVGRRPLPWALGAAVVMLALAAPVVDMRTWPSDMSVHAEGTTLREGYDLVADEFGPGANGAMLAVVDHAAVVSPRAAVAATVRALESDDRIAVVAPPVTSRDGELTLVSAEPVFGPADARVSDLVRDVRADLPAGVDLTGLTPMYEDISQMLADRLWVVIAFVVGMSFLLLTMMFRSVLVPLKAALMNLLSISAAYGVLTVVFQWGWGAQLLGLDHSTPVSSWMPILLFAILFGLSMDYEVFLLGRIREEYDGGADARAAVVRGLAATGRVISCAAAIMVAVFFGFATETDPVVKQLGLGMGVAVALDATVVRMVLVPATMSLLGDLNWWMPRWLDRVLPRIRHAEEPAAGQSDGRPAEPELVRV</sequence>
<dbReference type="Gene3D" id="1.20.1640.10">
    <property type="entry name" value="Multidrug efflux transporter AcrB transmembrane domain"/>
    <property type="match status" value="2"/>
</dbReference>
<feature type="region of interest" description="Disordered" evidence="6">
    <location>
        <begin position="701"/>
        <end position="720"/>
    </location>
</feature>
<keyword evidence="10" id="KW-1185">Reference proteome</keyword>
<feature type="transmembrane region" description="Helical" evidence="7">
    <location>
        <begin position="620"/>
        <end position="642"/>
    </location>
</feature>
<feature type="compositionally biased region" description="Basic and acidic residues" evidence="6">
    <location>
        <begin position="711"/>
        <end position="720"/>
    </location>
</feature>
<feature type="domain" description="SSD" evidence="8">
    <location>
        <begin position="175"/>
        <end position="324"/>
    </location>
</feature>
<feature type="transmembrane region" description="Helical" evidence="7">
    <location>
        <begin position="298"/>
        <end position="322"/>
    </location>
</feature>
<reference evidence="9 10" key="1">
    <citation type="submission" date="2023-07" db="EMBL/GenBank/DDBJ databases">
        <title>Sequencing the genomes of 1000 actinobacteria strains.</title>
        <authorList>
            <person name="Klenk H.-P."/>
        </authorList>
    </citation>
    <scope>NUCLEOTIDE SEQUENCE [LARGE SCALE GENOMIC DNA]</scope>
    <source>
        <strain evidence="9 10">DSM 19426</strain>
    </source>
</reference>
<gene>
    <name evidence="9" type="ORF">J2S63_001863</name>
</gene>
<evidence type="ECO:0000313" key="10">
    <source>
        <dbReference type="Proteomes" id="UP001183648"/>
    </source>
</evidence>
<evidence type="ECO:0000256" key="2">
    <source>
        <dbReference type="ARBA" id="ARBA00022475"/>
    </source>
</evidence>
<feature type="transmembrane region" description="Helical" evidence="7">
    <location>
        <begin position="511"/>
        <end position="530"/>
    </location>
</feature>
<keyword evidence="4 7" id="KW-1133">Transmembrane helix</keyword>
<keyword evidence="5 7" id="KW-0472">Membrane</keyword>
<comment type="caution">
    <text evidence="9">The sequence shown here is derived from an EMBL/GenBank/DDBJ whole genome shotgun (WGS) entry which is preliminary data.</text>
</comment>
<comment type="subcellular location">
    <subcellularLocation>
        <location evidence="1">Cell membrane</location>
        <topology evidence="1">Multi-pass membrane protein</topology>
    </subcellularLocation>
</comment>
<feature type="transmembrane region" description="Helical" evidence="7">
    <location>
        <begin position="362"/>
        <end position="380"/>
    </location>
</feature>
<dbReference type="PROSITE" id="PS50156">
    <property type="entry name" value="SSD"/>
    <property type="match status" value="1"/>
</dbReference>
<dbReference type="PANTHER" id="PTHR33406">
    <property type="entry name" value="MEMBRANE PROTEIN MJ1562-RELATED"/>
    <property type="match status" value="1"/>
</dbReference>
<dbReference type="Proteomes" id="UP001183648">
    <property type="component" value="Unassembled WGS sequence"/>
</dbReference>
<keyword evidence="2" id="KW-1003">Cell membrane</keyword>
<protein>
    <submittedName>
        <fullName evidence="9">RND superfamily putative drug exporter</fullName>
    </submittedName>
</protein>
<evidence type="ECO:0000256" key="1">
    <source>
        <dbReference type="ARBA" id="ARBA00004651"/>
    </source>
</evidence>
<feature type="transmembrane region" description="Helical" evidence="7">
    <location>
        <begin position="175"/>
        <end position="208"/>
    </location>
</feature>
<dbReference type="SUPFAM" id="SSF82866">
    <property type="entry name" value="Multidrug efflux transporter AcrB transmembrane domain"/>
    <property type="match status" value="2"/>
</dbReference>
<feature type="transmembrane region" description="Helical" evidence="7">
    <location>
        <begin position="654"/>
        <end position="679"/>
    </location>
</feature>
<name>A0ABU2BUK2_9ACTN</name>
<dbReference type="InterPro" id="IPR050545">
    <property type="entry name" value="Mycobact_MmpL"/>
</dbReference>
<evidence type="ECO:0000256" key="5">
    <source>
        <dbReference type="ARBA" id="ARBA00023136"/>
    </source>
</evidence>
<dbReference type="InterPro" id="IPR000731">
    <property type="entry name" value="SSD"/>
</dbReference>
<feature type="transmembrane region" description="Helical" evidence="7">
    <location>
        <begin position="262"/>
        <end position="286"/>
    </location>
</feature>